<evidence type="ECO:0000256" key="4">
    <source>
        <dbReference type="ARBA" id="ARBA00022705"/>
    </source>
</evidence>
<comment type="similarity">
    <text evidence="9">Belongs to the DNA polymerase type-C family. DnaE2 subfamily.</text>
</comment>
<dbReference type="PANTHER" id="PTHR32294:SF4">
    <property type="entry name" value="ERROR-PRONE DNA POLYMERASE"/>
    <property type="match status" value="1"/>
</dbReference>
<dbReference type="Pfam" id="PF17657">
    <property type="entry name" value="DNA_pol3_finger"/>
    <property type="match status" value="1"/>
</dbReference>
<dbReference type="InterPro" id="IPR004013">
    <property type="entry name" value="PHP_dom"/>
</dbReference>
<comment type="catalytic activity">
    <reaction evidence="8 9">
        <text>DNA(n) + a 2'-deoxyribonucleoside 5'-triphosphate = DNA(n+1) + diphosphate</text>
        <dbReference type="Rhea" id="RHEA:22508"/>
        <dbReference type="Rhea" id="RHEA-COMP:17339"/>
        <dbReference type="Rhea" id="RHEA-COMP:17340"/>
        <dbReference type="ChEBI" id="CHEBI:33019"/>
        <dbReference type="ChEBI" id="CHEBI:61560"/>
        <dbReference type="ChEBI" id="CHEBI:173112"/>
        <dbReference type="EC" id="2.7.7.7"/>
    </reaction>
</comment>
<dbReference type="InterPro" id="IPR011708">
    <property type="entry name" value="DNA_pol3_alpha_NTPase_dom"/>
</dbReference>
<keyword evidence="6 9" id="KW-0239">DNA-directed DNA polymerase</keyword>
<organism evidence="12 13">
    <name type="scientific">Candidatus Kirkpatrickella diaphorinae</name>
    <dbReference type="NCBI Taxonomy" id="2984322"/>
    <lineage>
        <taxon>Bacteria</taxon>
        <taxon>Pseudomonadati</taxon>
        <taxon>Pseudomonadota</taxon>
        <taxon>Alphaproteobacteria</taxon>
        <taxon>Acetobacterales</taxon>
        <taxon>Acetobacteraceae</taxon>
        <taxon>Candidatus Kirkpatrickella</taxon>
    </lineage>
</organism>
<feature type="compositionally biased region" description="Polar residues" evidence="10">
    <location>
        <begin position="148"/>
        <end position="161"/>
    </location>
</feature>
<comment type="function">
    <text evidence="9">DNA polymerase involved in damage-induced mutagenesis and translesion synthesis (TLS). It is not the major replicative DNA polymerase.</text>
</comment>
<evidence type="ECO:0000256" key="1">
    <source>
        <dbReference type="ARBA" id="ARBA00022490"/>
    </source>
</evidence>
<sequence length="1121" mass="124994">MTENCLPVPLQVVTHYSFLRGASYPSELFTTAAAMGYKAMGIADHQTVAGLVQAHCAAREAGIRLIPGCRLQLTDGTILLAYPKDRTAWTRLCFWLTLGHKRGTRETFVLDWHDLAHPALPANPAAPPTHHAPPAATRPVAADIAGTYGQNDNSADAAQHQTDTDHACPSDNGGFCFILVPTPRPYRAPRDRVEDAAICVSQLHQMKAALGQKGTPHHLFLALTRHFHGGDGHGLAMLADMARRTHIPLIAADDVMYHIAERHILYDTLTAIREKRPLEQLGARRDPLRDRHLRSPAEMRQLYAHDPDALQRTQDIASLCRFSLDDLKYQYPQESDMPGETPQQTLERLVMAATPQCYPYGVPEKVRQQIAHELTLIAKLDYAPYFLTVNTIVQFARSRGIVCQGRGSAANSAICYVLGITSIDPVQSGLLFERFVSAERREPPDIDVDFESDRREEVIQWIYHRYGRGHAALCATVHRYRAKGALRDVGKAMGLSADLLSLLSTHLASALGDDALFRSRSAEMGLDLSDRRMALTVHLARQILGFPRQLGTHPGGFVLTHDRLDGLVPIQPAAMNDRQIIVWDKDDIDQLRFMKVDILGLGMLGCIRRCFEMLAAHRYLKLDMASIPAEDKPTYAMIRKADTLGTFQVESRAQMAMLPRLKPTTFYDLVVQVAIVRPGPIQGDMVHPYLRRREGLEAATCASPTLENILGKTLGVPLFQEQAMQIAIQCAGFTPDEADALRRAMATFKFTGGVSHFRDKLVRGMIARGYDPSFAERVFSQLEGFGSYGFPESHAASFARIAYVSCYLKYHHPDMFCAALLNSQPMGFYAPAQIVRDAREHGVEVRPVDINHSQWDCTLEGRPGGRRHAVRLGMRLVKALAHDDAARLIARRVPLYENIADVWHRADVPLAALEHLAQADAFRHFGRDRRQALWDIKGLRDRPLPLFAASSRTRNRPEIACIEPPVTLPPIPPQRDVHADYHTTSLSLKAHPFAFIRPTLTKRRILPCGALTEKQDGQRVSIAGLVLMRQRPGTAKGVMFITIEDETGFANLILWKNRIEAQRAIVIAAGALICHGILQREGEVTHIVVERLEDAGPLLRPELEEGEIQTTPLKPRVRNFQ</sequence>
<dbReference type="HAMAP" id="MF_01902">
    <property type="entry name" value="DNApol_error_prone"/>
    <property type="match status" value="1"/>
</dbReference>
<dbReference type="EMBL" id="CP107052">
    <property type="protein sequence ID" value="UYH51012.1"/>
    <property type="molecule type" value="Genomic_DNA"/>
</dbReference>
<accession>A0ABY6GI65</accession>
<dbReference type="NCBIfam" id="NF004225">
    <property type="entry name" value="PRK05672.1"/>
    <property type="match status" value="1"/>
</dbReference>
<dbReference type="Pfam" id="PF14579">
    <property type="entry name" value="HHH_6"/>
    <property type="match status" value="1"/>
</dbReference>
<feature type="region of interest" description="Disordered" evidence="10">
    <location>
        <begin position="146"/>
        <end position="165"/>
    </location>
</feature>
<dbReference type="Pfam" id="PF07733">
    <property type="entry name" value="DNA_pol3_alpha"/>
    <property type="match status" value="1"/>
</dbReference>
<reference evidence="12" key="1">
    <citation type="submission" date="2022-10" db="EMBL/GenBank/DDBJ databases">
        <title>Candidatus Kirkpatrella diaphorinas gen. nov., sp. nov., an uncultured endosymbiont identified in a population of Diaphorina citri from Hawaii.</title>
        <authorList>
            <person name="Henry E.M."/>
            <person name="Carlson C.R."/>
            <person name="Kuo Y.-W."/>
        </authorList>
    </citation>
    <scope>NUCLEOTIDE SEQUENCE</scope>
    <source>
        <strain evidence="12">CADCRV1</strain>
    </source>
</reference>
<dbReference type="Gene3D" id="2.40.50.140">
    <property type="entry name" value="Nucleic acid-binding proteins"/>
    <property type="match status" value="1"/>
</dbReference>
<evidence type="ECO:0000259" key="11">
    <source>
        <dbReference type="SMART" id="SM00481"/>
    </source>
</evidence>
<dbReference type="NCBIfam" id="TIGR00594">
    <property type="entry name" value="polc"/>
    <property type="match status" value="1"/>
</dbReference>
<feature type="domain" description="Polymerase/histidinol phosphatase N-terminal" evidence="11">
    <location>
        <begin position="8"/>
        <end position="75"/>
    </location>
</feature>
<dbReference type="PANTHER" id="PTHR32294">
    <property type="entry name" value="DNA POLYMERASE III SUBUNIT ALPHA"/>
    <property type="match status" value="1"/>
</dbReference>
<keyword evidence="2 9" id="KW-0808">Transferase</keyword>
<dbReference type="Pfam" id="PF02811">
    <property type="entry name" value="PHP"/>
    <property type="match status" value="1"/>
</dbReference>
<keyword evidence="13" id="KW-1185">Reference proteome</keyword>
<comment type="subcellular location">
    <subcellularLocation>
        <location evidence="9">Cytoplasm</location>
    </subcellularLocation>
</comment>
<keyword evidence="4 9" id="KW-0235">DNA replication</keyword>
<dbReference type="Gene3D" id="1.10.150.870">
    <property type="match status" value="1"/>
</dbReference>
<gene>
    <name evidence="9" type="primary">dnaE2</name>
    <name evidence="12" type="ORF">N5W20_07925</name>
</gene>
<evidence type="ECO:0000313" key="13">
    <source>
        <dbReference type="Proteomes" id="UP001163831"/>
    </source>
</evidence>
<evidence type="ECO:0000256" key="2">
    <source>
        <dbReference type="ARBA" id="ARBA00022679"/>
    </source>
</evidence>
<dbReference type="InterPro" id="IPR023073">
    <property type="entry name" value="DnaE2"/>
</dbReference>
<proteinExistence type="inferred from homology"/>
<dbReference type="InterPro" id="IPR016195">
    <property type="entry name" value="Pol/histidinol_Pase-like"/>
</dbReference>
<evidence type="ECO:0000256" key="3">
    <source>
        <dbReference type="ARBA" id="ARBA00022695"/>
    </source>
</evidence>
<dbReference type="SMART" id="SM00481">
    <property type="entry name" value="POLIIIAc"/>
    <property type="match status" value="1"/>
</dbReference>
<keyword evidence="7 9" id="KW-0234">DNA repair</keyword>
<dbReference type="Gene3D" id="3.20.20.140">
    <property type="entry name" value="Metal-dependent hydrolases"/>
    <property type="match status" value="1"/>
</dbReference>
<dbReference type="SUPFAM" id="SSF89550">
    <property type="entry name" value="PHP domain-like"/>
    <property type="match status" value="1"/>
</dbReference>
<protein>
    <recommendedName>
        <fullName evidence="9">Error-prone DNA polymerase</fullName>
        <ecNumber evidence="9">2.7.7.7</ecNumber>
    </recommendedName>
</protein>
<evidence type="ECO:0000313" key="12">
    <source>
        <dbReference type="EMBL" id="UYH51012.1"/>
    </source>
</evidence>
<dbReference type="CDD" id="cd04485">
    <property type="entry name" value="DnaE_OBF"/>
    <property type="match status" value="1"/>
</dbReference>
<evidence type="ECO:0000256" key="8">
    <source>
        <dbReference type="ARBA" id="ARBA00049244"/>
    </source>
</evidence>
<dbReference type="GO" id="GO:0003887">
    <property type="term" value="F:DNA-directed DNA polymerase activity"/>
    <property type="evidence" value="ECO:0007669"/>
    <property type="project" value="UniProtKB-EC"/>
</dbReference>
<dbReference type="EC" id="2.7.7.7" evidence="9"/>
<evidence type="ECO:0000256" key="5">
    <source>
        <dbReference type="ARBA" id="ARBA00022763"/>
    </source>
</evidence>
<dbReference type="InterPro" id="IPR004805">
    <property type="entry name" value="DnaE2/DnaE/PolC"/>
</dbReference>
<keyword evidence="5 9" id="KW-0227">DNA damage</keyword>
<evidence type="ECO:0000256" key="10">
    <source>
        <dbReference type="SAM" id="MobiDB-lite"/>
    </source>
</evidence>
<dbReference type="Proteomes" id="UP001163831">
    <property type="component" value="Chromosome"/>
</dbReference>
<keyword evidence="3 9" id="KW-0548">Nucleotidyltransferase</keyword>
<dbReference type="InterPro" id="IPR003141">
    <property type="entry name" value="Pol/His_phosphatase_N"/>
</dbReference>
<name>A0ABY6GI65_9PROT</name>
<dbReference type="InterPro" id="IPR012340">
    <property type="entry name" value="NA-bd_OB-fold"/>
</dbReference>
<dbReference type="InterPro" id="IPR040982">
    <property type="entry name" value="DNA_pol3_finger"/>
</dbReference>
<dbReference type="InterPro" id="IPR029460">
    <property type="entry name" value="DNAPol_HHH"/>
</dbReference>
<evidence type="ECO:0000256" key="6">
    <source>
        <dbReference type="ARBA" id="ARBA00022932"/>
    </source>
</evidence>
<dbReference type="RefSeq" id="WP_319806605.1">
    <property type="nucleotide sequence ID" value="NZ_CP107052.1"/>
</dbReference>
<evidence type="ECO:0000256" key="9">
    <source>
        <dbReference type="HAMAP-Rule" id="MF_01902"/>
    </source>
</evidence>
<keyword evidence="1 9" id="KW-0963">Cytoplasm</keyword>
<evidence type="ECO:0000256" key="7">
    <source>
        <dbReference type="ARBA" id="ARBA00023204"/>
    </source>
</evidence>